<dbReference type="AlphaFoldDB" id="A0A317JVF4"/>
<comment type="caution">
    <text evidence="1">The sequence shown here is derived from an EMBL/GenBank/DDBJ whole genome shotgun (WGS) entry which is preliminary data.</text>
</comment>
<gene>
    <name evidence="1" type="ORF">C5B42_00120</name>
</gene>
<protein>
    <submittedName>
        <fullName evidence="1">Uncharacterized protein</fullName>
    </submittedName>
</protein>
<proteinExistence type="predicted"/>
<sequence>MRFIFVLLLILLVFVILGVMRTAQTQSQPQEQAFMNGAVPSPAPDGFLKGSVSVPTTWLGKTFHAQTQTGINIIADNGKQVEKYPFKTYVGNGYFSKNHPVLKLDYNLPENPLYLRFVLDELVQISPGQYLGKLIVRFGPFVVALGFFTLSKEPSN</sequence>
<dbReference type="EMBL" id="PSRQ01000003">
    <property type="protein sequence ID" value="PWU24303.1"/>
    <property type="molecule type" value="Genomic_DNA"/>
</dbReference>
<reference evidence="1 2" key="1">
    <citation type="submission" date="2018-02" db="EMBL/GenBank/DDBJ databases">
        <title>Genomic Reconstructions from Amazon Rainforest and Pasture Soil Reveal Novel Insights into the Physiology of Candidate Phyla in Tropical Sites.</title>
        <authorList>
            <person name="Kroeger M.E."/>
            <person name="Delmont T."/>
            <person name="Eren A.M."/>
            <person name="Guo J."/>
            <person name="Meyer K.M."/>
            <person name="Khan K."/>
            <person name="Rodrigues J.L.M."/>
            <person name="Bohannan B.J.M."/>
            <person name="Tringe S."/>
            <person name="Borges C.D."/>
            <person name="Tiedje J."/>
            <person name="Tsai S.M."/>
            <person name="Nusslein K."/>
        </authorList>
    </citation>
    <scope>NUCLEOTIDE SEQUENCE [LARGE SCALE GENOMIC DNA]</scope>
    <source>
        <strain evidence="1">Amazon FNV 2010 28 9</strain>
    </source>
</reference>
<organism evidence="1 2">
    <name type="scientific">Candidatus Cerribacteria bacterium 'Amazon FNV 2010 28 9'</name>
    <dbReference type="NCBI Taxonomy" id="2081795"/>
    <lineage>
        <taxon>Bacteria</taxon>
        <taxon>Candidatus Cerribacteria</taxon>
    </lineage>
</organism>
<dbReference type="Proteomes" id="UP000246104">
    <property type="component" value="Unassembled WGS sequence"/>
</dbReference>
<evidence type="ECO:0000313" key="2">
    <source>
        <dbReference type="Proteomes" id="UP000246104"/>
    </source>
</evidence>
<name>A0A317JVF4_9BACT</name>
<accession>A0A317JVF4</accession>
<evidence type="ECO:0000313" key="1">
    <source>
        <dbReference type="EMBL" id="PWU24303.1"/>
    </source>
</evidence>